<dbReference type="Proteomes" id="UP000501690">
    <property type="component" value="Linkage Group LG1"/>
</dbReference>
<protein>
    <submittedName>
        <fullName evidence="1">Uncharacterized protein</fullName>
    </submittedName>
</protein>
<dbReference type="EMBL" id="CP039345">
    <property type="protein sequence ID" value="QCD78800.1"/>
    <property type="molecule type" value="Genomic_DNA"/>
</dbReference>
<dbReference type="AlphaFoldDB" id="A0A4D6KQ58"/>
<evidence type="ECO:0000313" key="1">
    <source>
        <dbReference type="EMBL" id="QCD78800.1"/>
    </source>
</evidence>
<accession>A0A4D6KQ58</accession>
<evidence type="ECO:0000313" key="2">
    <source>
        <dbReference type="Proteomes" id="UP000501690"/>
    </source>
</evidence>
<name>A0A4D6KQ58_VIGUN</name>
<sequence length="84" mass="9409">MFAFCSLRRRALILSDALSRSGESDSLKRVLEETWCSWLAFSSRRGICVLGEGRSHPGEMGPLRRGLVECSMCYCFKSRSGENA</sequence>
<gene>
    <name evidence="1" type="ORF">DEO72_LG1g2436</name>
</gene>
<keyword evidence="2" id="KW-1185">Reference proteome</keyword>
<reference evidence="1 2" key="1">
    <citation type="submission" date="2019-04" db="EMBL/GenBank/DDBJ databases">
        <title>An improved genome assembly and genetic linkage map for asparagus bean, Vigna unguiculata ssp. sesquipedialis.</title>
        <authorList>
            <person name="Xia Q."/>
            <person name="Zhang R."/>
            <person name="Dong Y."/>
        </authorList>
    </citation>
    <scope>NUCLEOTIDE SEQUENCE [LARGE SCALE GENOMIC DNA]</scope>
    <source>
        <tissue evidence="1">Leaf</tissue>
    </source>
</reference>
<organism evidence="1 2">
    <name type="scientific">Vigna unguiculata</name>
    <name type="common">Cowpea</name>
    <dbReference type="NCBI Taxonomy" id="3917"/>
    <lineage>
        <taxon>Eukaryota</taxon>
        <taxon>Viridiplantae</taxon>
        <taxon>Streptophyta</taxon>
        <taxon>Embryophyta</taxon>
        <taxon>Tracheophyta</taxon>
        <taxon>Spermatophyta</taxon>
        <taxon>Magnoliopsida</taxon>
        <taxon>eudicotyledons</taxon>
        <taxon>Gunneridae</taxon>
        <taxon>Pentapetalae</taxon>
        <taxon>rosids</taxon>
        <taxon>fabids</taxon>
        <taxon>Fabales</taxon>
        <taxon>Fabaceae</taxon>
        <taxon>Papilionoideae</taxon>
        <taxon>50 kb inversion clade</taxon>
        <taxon>NPAAA clade</taxon>
        <taxon>indigoferoid/millettioid clade</taxon>
        <taxon>Phaseoleae</taxon>
        <taxon>Vigna</taxon>
    </lineage>
</organism>
<proteinExistence type="predicted"/>